<evidence type="ECO:0000313" key="1">
    <source>
        <dbReference type="EMBL" id="CAF4039358.1"/>
    </source>
</evidence>
<dbReference type="Proteomes" id="UP000663844">
    <property type="component" value="Unassembled WGS sequence"/>
</dbReference>
<protein>
    <recommendedName>
        <fullName evidence="3">F-box domain-containing protein</fullName>
    </recommendedName>
</protein>
<name>A0A819R5U9_9BILA</name>
<gene>
    <name evidence="1" type="ORF">OXD698_LOCUS31823</name>
</gene>
<accession>A0A819R5U9</accession>
<dbReference type="AlphaFoldDB" id="A0A819R5U9"/>
<comment type="caution">
    <text evidence="1">The sequence shown here is derived from an EMBL/GenBank/DDBJ whole genome shotgun (WGS) entry which is preliminary data.</text>
</comment>
<reference evidence="1" key="1">
    <citation type="submission" date="2021-02" db="EMBL/GenBank/DDBJ databases">
        <authorList>
            <person name="Nowell W R."/>
        </authorList>
    </citation>
    <scope>NUCLEOTIDE SEQUENCE</scope>
</reference>
<dbReference type="EMBL" id="CAJOAZ010004008">
    <property type="protein sequence ID" value="CAF4039358.1"/>
    <property type="molecule type" value="Genomic_DNA"/>
</dbReference>
<evidence type="ECO:0000313" key="2">
    <source>
        <dbReference type="Proteomes" id="UP000663844"/>
    </source>
</evidence>
<sequence length="553" mass="64224">MISTTFECLPVDVLFEIFAYLSPVNIVKSFLPLNKHFSRTILCEYLWHIDIGDNLTSLSIFNQLCQDVLKLIGARIVSLRLRLNNVINGWSLVSSSLRFHKSRLLRHLHLINITADEFNKLLHSHLIKELYTLTLDEVDPDLKDQPMEGAYLAKVSERTASLTLKILVCAQLTQLRICRLPFDFFPIENGRIVESSLVLARMILPDISNTTFLHTLTIGINTICFLEGLVKCIPFIVNLSFGIQDSNIYDDDECNVISLPAAIDYRLLGRLSRLIPFALKERPKVIIKERNNWMSNSNDYCCIIYTIPFNERNLSTYLLSKDLSKCCPMSINEVDLFPYADELFLEGYYDKDCFFELNNCKSSISLLVPWPLLTKISFDEGVVVSVHELELILRKAYNVRTLHIYSGNENLSRSILRNTDGVGTRINEQIESFILDDYTLTLRNAHDFCTVLLNRLPNLKKISFSIYDSINEWDRILSRIVNGENKATKRIREVIHFLVDYFKQLVFIEINLYNLTFSHTHCFPHLIRRQIHQYPLSRPYRFQYSAPMIQIWL</sequence>
<organism evidence="1 2">
    <name type="scientific">Adineta steineri</name>
    <dbReference type="NCBI Taxonomy" id="433720"/>
    <lineage>
        <taxon>Eukaryota</taxon>
        <taxon>Metazoa</taxon>
        <taxon>Spiralia</taxon>
        <taxon>Gnathifera</taxon>
        <taxon>Rotifera</taxon>
        <taxon>Eurotatoria</taxon>
        <taxon>Bdelloidea</taxon>
        <taxon>Adinetida</taxon>
        <taxon>Adinetidae</taxon>
        <taxon>Adineta</taxon>
    </lineage>
</organism>
<evidence type="ECO:0008006" key="3">
    <source>
        <dbReference type="Google" id="ProtNLM"/>
    </source>
</evidence>
<dbReference type="InterPro" id="IPR036047">
    <property type="entry name" value="F-box-like_dom_sf"/>
</dbReference>
<dbReference type="SUPFAM" id="SSF81383">
    <property type="entry name" value="F-box domain"/>
    <property type="match status" value="1"/>
</dbReference>
<proteinExistence type="predicted"/>